<keyword evidence="2" id="KW-1185">Reference proteome</keyword>
<dbReference type="InterPro" id="IPR011335">
    <property type="entry name" value="Restrct_endonuc-II-like"/>
</dbReference>
<dbReference type="CDD" id="cd06260">
    <property type="entry name" value="DUF820-like"/>
    <property type="match status" value="1"/>
</dbReference>
<accession>A0A9N9B4N2</accession>
<dbReference type="SUPFAM" id="SSF52980">
    <property type="entry name" value="Restriction endonuclease-like"/>
    <property type="match status" value="1"/>
</dbReference>
<organism evidence="1 2">
    <name type="scientific">Dentiscutata erythropus</name>
    <dbReference type="NCBI Taxonomy" id="1348616"/>
    <lineage>
        <taxon>Eukaryota</taxon>
        <taxon>Fungi</taxon>
        <taxon>Fungi incertae sedis</taxon>
        <taxon>Mucoromycota</taxon>
        <taxon>Glomeromycotina</taxon>
        <taxon>Glomeromycetes</taxon>
        <taxon>Diversisporales</taxon>
        <taxon>Gigasporaceae</taxon>
        <taxon>Dentiscutata</taxon>
    </lineage>
</organism>
<evidence type="ECO:0000313" key="2">
    <source>
        <dbReference type="Proteomes" id="UP000789405"/>
    </source>
</evidence>
<dbReference type="Gene3D" id="3.90.1570.10">
    <property type="entry name" value="tt1808, chain A"/>
    <property type="match status" value="1"/>
</dbReference>
<dbReference type="Proteomes" id="UP000789405">
    <property type="component" value="Unassembled WGS sequence"/>
</dbReference>
<gene>
    <name evidence="1" type="ORF">DERYTH_LOCUS5371</name>
</gene>
<dbReference type="AlphaFoldDB" id="A0A9N9B4N2"/>
<dbReference type="EMBL" id="CAJVPY010002238">
    <property type="protein sequence ID" value="CAG8553244.1"/>
    <property type="molecule type" value="Genomic_DNA"/>
</dbReference>
<evidence type="ECO:0000313" key="1">
    <source>
        <dbReference type="EMBL" id="CAG8553244.1"/>
    </source>
</evidence>
<dbReference type="GO" id="GO:0006302">
    <property type="term" value="P:double-strand break repair"/>
    <property type="evidence" value="ECO:0007669"/>
    <property type="project" value="UniProtKB-ARBA"/>
</dbReference>
<dbReference type="InterPro" id="IPR008538">
    <property type="entry name" value="Uma2"/>
</dbReference>
<dbReference type="OrthoDB" id="88517at2759"/>
<protein>
    <submittedName>
        <fullName evidence="1">15719_t:CDS:1</fullName>
    </submittedName>
</protein>
<reference evidence="1" key="1">
    <citation type="submission" date="2021-06" db="EMBL/GenBank/DDBJ databases">
        <authorList>
            <person name="Kallberg Y."/>
            <person name="Tangrot J."/>
            <person name="Rosling A."/>
        </authorList>
    </citation>
    <scope>NUCLEOTIDE SEQUENCE</scope>
    <source>
        <strain evidence="1">MA453B</strain>
    </source>
</reference>
<comment type="caution">
    <text evidence="1">The sequence shown here is derived from an EMBL/GenBank/DDBJ whole genome shotgun (WGS) entry which is preliminary data.</text>
</comment>
<dbReference type="InterPro" id="IPR012296">
    <property type="entry name" value="Nuclease_put_TT1808"/>
</dbReference>
<proteinExistence type="predicted"/>
<sequence>MSEVNQKLDLKHPNLDNYYTLQDFELLNEHLKTCSPLEIDEQPIDLFELDKAGKLLPMPQATINVEAVVATIVALLDLWNEQTGQNGILTTSQGDPFTPIFVVEVGVITKNSDFDKLDSKFKDIYFAEGTSVKLGWLIDPKHKNIWSYKKTKTNIVRCYNHGWKDLDTTVNDIEILPKFVLNVKKIEKKISQKITNALNVIKIFPANMNS</sequence>
<name>A0A9N9B4N2_9GLOM</name>